<dbReference type="InterPro" id="IPR047503">
    <property type="entry name" value="UBR-box_UBR5"/>
</dbReference>
<feature type="compositionally biased region" description="Pro residues" evidence="5">
    <location>
        <begin position="1151"/>
        <end position="1161"/>
    </location>
</feature>
<dbReference type="GO" id="GO:0090263">
    <property type="term" value="P:positive regulation of canonical Wnt signaling pathway"/>
    <property type="evidence" value="ECO:0007669"/>
    <property type="project" value="TreeGrafter"/>
</dbReference>
<dbReference type="Proteomes" id="UP000075902">
    <property type="component" value="Unassembled WGS sequence"/>
</dbReference>
<dbReference type="PANTHER" id="PTHR46276">
    <property type="entry name" value="E3 UBIQUITIN-PROTEIN LIGASE UBR5"/>
    <property type="match status" value="1"/>
</dbReference>
<feature type="compositionally biased region" description="Acidic residues" evidence="5">
    <location>
        <begin position="1231"/>
        <end position="1244"/>
    </location>
</feature>
<feature type="region of interest" description="Disordered" evidence="5">
    <location>
        <begin position="1137"/>
        <end position="1176"/>
    </location>
</feature>
<dbReference type="EnsemblMetazoa" id="AMEC000849-RA">
    <property type="protein sequence ID" value="AMEC000849-PA"/>
    <property type="gene ID" value="AMEC000849"/>
</dbReference>
<feature type="region of interest" description="Disordered" evidence="5">
    <location>
        <begin position="313"/>
        <end position="343"/>
    </location>
</feature>
<evidence type="ECO:0000256" key="3">
    <source>
        <dbReference type="ARBA" id="ARBA00022833"/>
    </source>
</evidence>
<feature type="compositionally biased region" description="Acidic residues" evidence="5">
    <location>
        <begin position="702"/>
        <end position="727"/>
    </location>
</feature>
<feature type="compositionally biased region" description="Polar residues" evidence="5">
    <location>
        <begin position="680"/>
        <end position="697"/>
    </location>
</feature>
<keyword evidence="1" id="KW-0479">Metal-binding</keyword>
<feature type="compositionally biased region" description="Low complexity" evidence="5">
    <location>
        <begin position="66"/>
        <end position="77"/>
    </location>
</feature>
<feature type="region of interest" description="Disordered" evidence="5">
    <location>
        <begin position="1199"/>
        <end position="1320"/>
    </location>
</feature>
<accession>A0A182TEF6</accession>
<dbReference type="Gene3D" id="3.90.1750.10">
    <property type="entry name" value="Hect, E3 ligase catalytic domains"/>
    <property type="match status" value="1"/>
</dbReference>
<keyword evidence="3" id="KW-0862">Zinc</keyword>
<evidence type="ECO:0000256" key="5">
    <source>
        <dbReference type="SAM" id="MobiDB-lite"/>
    </source>
</evidence>
<proteinExistence type="predicted"/>
<evidence type="ECO:0000256" key="1">
    <source>
        <dbReference type="ARBA" id="ARBA00022723"/>
    </source>
</evidence>
<feature type="zinc finger region" description="UBR-type" evidence="4">
    <location>
        <begin position="196"/>
        <end position="280"/>
    </location>
</feature>
<feature type="compositionally biased region" description="Low complexity" evidence="5">
    <location>
        <begin position="1286"/>
        <end position="1309"/>
    </location>
</feature>
<reference evidence="7" key="2">
    <citation type="submission" date="2020-05" db="UniProtKB">
        <authorList>
            <consortium name="EnsemblMetazoa"/>
        </authorList>
    </citation>
    <scope>IDENTIFICATION</scope>
    <source>
        <strain evidence="7">CM1001059</strain>
    </source>
</reference>
<evidence type="ECO:0000259" key="6">
    <source>
        <dbReference type="PROSITE" id="PS51157"/>
    </source>
</evidence>
<dbReference type="PANTHER" id="PTHR46276:SF1">
    <property type="entry name" value="E3 UBIQUITIN-PROTEIN LIGASE UBR5"/>
    <property type="match status" value="1"/>
</dbReference>
<feature type="compositionally biased region" description="Acidic residues" evidence="5">
    <location>
        <begin position="603"/>
        <end position="612"/>
    </location>
</feature>
<evidence type="ECO:0000313" key="7">
    <source>
        <dbReference type="EnsemblMetazoa" id="AMEC000849-PA"/>
    </source>
</evidence>
<dbReference type="SMART" id="SM00396">
    <property type="entry name" value="ZnF_UBR1"/>
    <property type="match status" value="1"/>
</dbReference>
<dbReference type="GO" id="GO:0000209">
    <property type="term" value="P:protein polyubiquitination"/>
    <property type="evidence" value="ECO:0007669"/>
    <property type="project" value="TreeGrafter"/>
</dbReference>
<dbReference type="PROSITE" id="PS51157">
    <property type="entry name" value="ZF_UBR"/>
    <property type="match status" value="1"/>
</dbReference>
<dbReference type="InterPro" id="IPR003126">
    <property type="entry name" value="Znf_UBR"/>
</dbReference>
<dbReference type="GO" id="GO:0008270">
    <property type="term" value="F:zinc ion binding"/>
    <property type="evidence" value="ECO:0007669"/>
    <property type="project" value="UniProtKB-KW"/>
</dbReference>
<evidence type="ECO:0000256" key="4">
    <source>
        <dbReference type="PROSITE-ProRule" id="PRU00508"/>
    </source>
</evidence>
<organism evidence="7 8">
    <name type="scientific">Anopheles melas</name>
    <dbReference type="NCBI Taxonomy" id="34690"/>
    <lineage>
        <taxon>Eukaryota</taxon>
        <taxon>Metazoa</taxon>
        <taxon>Ecdysozoa</taxon>
        <taxon>Arthropoda</taxon>
        <taxon>Hexapoda</taxon>
        <taxon>Insecta</taxon>
        <taxon>Pterygota</taxon>
        <taxon>Neoptera</taxon>
        <taxon>Endopterygota</taxon>
        <taxon>Diptera</taxon>
        <taxon>Nematocera</taxon>
        <taxon>Culicoidea</taxon>
        <taxon>Culicidae</taxon>
        <taxon>Anophelinae</taxon>
        <taxon>Anopheles</taxon>
    </lineage>
</organism>
<sequence length="1639" mass="175427">GGGGAGAIVSNNVQGGGLAVPVAAGSGDDQQPVIGGNSMPVVYWPPEYDPASGDEDSLGGLNNAMGSQQQQQAGGAAGGSQQAAALYTAQKSLAAIPEAYVSDANERRQNAQLVLQLLCESPVLQPHLRALLSAKDAQGQTPFMLAVTCRAYQAGLTVFKAVQKIANGDDAVRDSMIFPPGSSPDQSPLGILCCNDTCSFTWTGADHINQDIFECRTCGLTGSLCCCTECAKVCHKGHDCKLKRTSPTAYCDCWEKCKCKALIAGNQAKRHDLLCKMATETDLVTRFNSRGESILLFLIQTVGRQMVEQRQYRATSRVRSTSSGNARKTPNLEPDNEMPEHNLEPPRFARKALDRLLNDWPAVRAMIMTGAENEKPIVPNANQQPFYDDDNQQVYLQSQSGTSLLDKFTHSLIVRCSSDPLEKLLMTLVHELQNESVPGRAEEAQKVARRFVRSVARVYVIFSIERFQNPEKQRNSTTQTKHLQAYRRVFTALFKFAIEELVEIADALITPVRLGVVKPIAPFNLSSNNIDSTDELFSVEPLAPPTNRANAGGIAQIANTTASVHLGVDPLDSERSSSGFISRINIRLGDIEDNNDADALVQDDGETSEQEDMAEREQPPPRRSSSLRPVASAASMNAEDESQDLLRSEENAQGESDNEFNFHEPETDSDSDDNQSTQDAQRSVQTGATAGSDTGLNSLLFDNEDDSGDSTQPDDEGSEDGESDDQSTVDFNLNDDQLERRQTPGGNQRNNLAPQSMQWAIRSRETTAPERVRLTTGSSNMVFIDPSSLRRSTAAVTTAQQQESPTMTTTASALARAFGIILRQISDLIGMLPTSITGSASVLDVTHQDAVQLQMYVEKRLKLTWEWILTVMEATEAQLRFGASLTDSTDPSHPLHPLNIPTSSSTSDAAPSALIGVTGGSSLTADSEASRRDFLTYCLSLMRAHNSEHRDSLPVLDVTALRHVAYVLDAILFYMRATNDCDLDRTTTGSNVWDDQDENENEEAEEDITNSIVMDSDSVDEDVLSRPSLGRRHSFFQRSDSTLCLGCPAPDPFNTPLTEALPLADQPHRLQPTAKREDLFGMPKWPITLAPGGRIFQAAAGGSATVGNGSSNKQLEMDASGIGGVAAGANSGPAAAAAAAAKSGGGETHSPKPPPPPPPPSGGSSSSGAGGSSAAASSSAASFSEVYYKKSRLFYLKSNNKYSEESDVDEVSISSDEPQDLSQSSIKIDVDTDQDHDELSESDSEDSRQHSSTSTSAKRQKLDDGGSDVGGGGGDEATAALSMSLQQQQQQGSEQHQQQQTPQQQQQQQESASAIRPPIIVTRRKVATTAAGGSATLDGSSVVLGQGSGAADVAMPGEQQIVAVAASSSSSSSSSSGPSVSFANPLVTIGNAPAGTSPGKSVIVRAGPSSTVFAAGTIGSSGSSSSNSVDLIQSAEAMDIQEISAHVTVETTPNVLPAALQPEMPPRGIYLRGSSAMSSSILSDILLGRWRLSLILFARVFLEDVGVEPGSVIYELNGFPVKETKFRRYMEKLRCTTQKDLTLLKMERNRAALLTQTFKELNGLYNNRRVQQPLVFNRVKVTFKDEPGEGSGVARSFYTAIAEALLANEKLPPLDAAQTPSKYGAGPFNSMLRHRGSGG</sequence>
<reference evidence="8" key="1">
    <citation type="submission" date="2014-01" db="EMBL/GenBank/DDBJ databases">
        <title>The Genome Sequence of Anopheles melas CM1001059_A (V2).</title>
        <authorList>
            <consortium name="The Broad Institute Genomics Platform"/>
            <person name="Neafsey D.E."/>
            <person name="Besansky N."/>
            <person name="Howell P."/>
            <person name="Walton C."/>
            <person name="Young S.K."/>
            <person name="Zeng Q."/>
            <person name="Gargeya S."/>
            <person name="Fitzgerald M."/>
            <person name="Haas B."/>
            <person name="Abouelleil A."/>
            <person name="Allen A.W."/>
            <person name="Alvarado L."/>
            <person name="Arachchi H.M."/>
            <person name="Berlin A.M."/>
            <person name="Chapman S.B."/>
            <person name="Gainer-Dewar J."/>
            <person name="Goldberg J."/>
            <person name="Griggs A."/>
            <person name="Gujja S."/>
            <person name="Hansen M."/>
            <person name="Howarth C."/>
            <person name="Imamovic A."/>
            <person name="Ireland A."/>
            <person name="Larimer J."/>
            <person name="McCowan C."/>
            <person name="Murphy C."/>
            <person name="Pearson M."/>
            <person name="Poon T.W."/>
            <person name="Priest M."/>
            <person name="Roberts A."/>
            <person name="Saif S."/>
            <person name="Shea T."/>
            <person name="Sisk P."/>
            <person name="Sykes S."/>
            <person name="Wortman J."/>
            <person name="Nusbaum C."/>
            <person name="Birren B."/>
        </authorList>
    </citation>
    <scope>NUCLEOTIDE SEQUENCE [LARGE SCALE GENOMIC DNA]</scope>
    <source>
        <strain evidence="8">CM1001059</strain>
    </source>
</reference>
<feature type="compositionally biased region" description="Low complexity" evidence="5">
    <location>
        <begin position="1162"/>
        <end position="1176"/>
    </location>
</feature>
<feature type="region of interest" description="Disordered" evidence="5">
    <location>
        <begin position="603"/>
        <end position="730"/>
    </location>
</feature>
<feature type="compositionally biased region" description="Polar residues" evidence="5">
    <location>
        <begin position="313"/>
        <end position="328"/>
    </location>
</feature>
<feature type="region of interest" description="Disordered" evidence="5">
    <location>
        <begin position="1617"/>
        <end position="1639"/>
    </location>
</feature>
<protein>
    <recommendedName>
        <fullName evidence="6">UBR-type domain-containing protein</fullName>
    </recommendedName>
</protein>
<evidence type="ECO:0000313" key="8">
    <source>
        <dbReference type="Proteomes" id="UP000075902"/>
    </source>
</evidence>
<feature type="domain" description="UBR-type" evidence="6">
    <location>
        <begin position="196"/>
        <end position="280"/>
    </location>
</feature>
<keyword evidence="2" id="KW-0863">Zinc-finger</keyword>
<dbReference type="GO" id="GO:0034450">
    <property type="term" value="F:ubiquitin-ubiquitin ligase activity"/>
    <property type="evidence" value="ECO:0007669"/>
    <property type="project" value="TreeGrafter"/>
</dbReference>
<dbReference type="STRING" id="34690.A0A182TEF6"/>
<dbReference type="VEuPathDB" id="VectorBase:AMEC000849"/>
<feature type="compositionally biased region" description="Low complexity" evidence="5">
    <location>
        <begin position="623"/>
        <end position="635"/>
    </location>
</feature>
<name>A0A182TEF6_9DIPT</name>
<keyword evidence="8" id="KW-1185">Reference proteome</keyword>
<dbReference type="CDD" id="cd19675">
    <property type="entry name" value="UBR-box_UBR5"/>
    <property type="match status" value="1"/>
</dbReference>
<dbReference type="GO" id="GO:0005634">
    <property type="term" value="C:nucleus"/>
    <property type="evidence" value="ECO:0007669"/>
    <property type="project" value="TreeGrafter"/>
</dbReference>
<evidence type="ECO:0000256" key="2">
    <source>
        <dbReference type="ARBA" id="ARBA00022771"/>
    </source>
</evidence>
<dbReference type="GO" id="GO:0005737">
    <property type="term" value="C:cytoplasm"/>
    <property type="evidence" value="ECO:0007669"/>
    <property type="project" value="TreeGrafter"/>
</dbReference>
<feature type="region of interest" description="Disordered" evidence="5">
    <location>
        <begin position="48"/>
        <end position="77"/>
    </location>
</feature>